<accession>A0A837DFK5</accession>
<gene>
    <name evidence="2" type="ORF">MINT15_20360</name>
</gene>
<name>A0A837DFK5_9PSEU</name>
<dbReference type="EMBL" id="JRZE01000003">
    <property type="protein sequence ID" value="KHF45154.1"/>
    <property type="molecule type" value="Genomic_DNA"/>
</dbReference>
<sequence length="112" mass="11447">MTDQSGVSAPEGYRAETGTMARESQKIHDEAESAQGEVKDLEAAEVSETDFGKAHTEWGADFTTAIAEIAKGASGMCASLKSLAAAIGSAGKQYEAAEAEQSSTVTQSGSGL</sequence>
<comment type="caution">
    <text evidence="2">The sequence shown here is derived from an EMBL/GenBank/DDBJ whole genome shotgun (WGS) entry which is preliminary data.</text>
</comment>
<reference evidence="2 3" key="1">
    <citation type="submission" date="2014-10" db="EMBL/GenBank/DDBJ databases">
        <title>Genome sequence of Micropolyspora internatus JCM3315.</title>
        <authorList>
            <person name="Shin S.-K."/>
            <person name="Yi H."/>
        </authorList>
    </citation>
    <scope>NUCLEOTIDE SEQUENCE [LARGE SCALE GENOMIC DNA]</scope>
    <source>
        <strain evidence="2 3">JCM 3315</strain>
    </source>
</reference>
<evidence type="ECO:0000313" key="3">
    <source>
        <dbReference type="Proteomes" id="UP000030848"/>
    </source>
</evidence>
<evidence type="ECO:0000256" key="1">
    <source>
        <dbReference type="SAM" id="MobiDB-lite"/>
    </source>
</evidence>
<protein>
    <recommendedName>
        <fullName evidence="4">Excreted virulence factor EspC, type VII ESX diderm</fullName>
    </recommendedName>
</protein>
<feature type="compositionally biased region" description="Basic and acidic residues" evidence="1">
    <location>
        <begin position="23"/>
        <end position="37"/>
    </location>
</feature>
<evidence type="ECO:0008006" key="4">
    <source>
        <dbReference type="Google" id="ProtNLM"/>
    </source>
</evidence>
<proteinExistence type="predicted"/>
<dbReference type="Proteomes" id="UP000030848">
    <property type="component" value="Unassembled WGS sequence"/>
</dbReference>
<evidence type="ECO:0000313" key="2">
    <source>
        <dbReference type="EMBL" id="KHF45154.1"/>
    </source>
</evidence>
<dbReference type="Gene3D" id="1.10.287.1060">
    <property type="entry name" value="ESAT-6-like"/>
    <property type="match status" value="1"/>
</dbReference>
<organism evidence="2 3">
    <name type="scientific">Saccharomonospora viridis</name>
    <dbReference type="NCBI Taxonomy" id="1852"/>
    <lineage>
        <taxon>Bacteria</taxon>
        <taxon>Bacillati</taxon>
        <taxon>Actinomycetota</taxon>
        <taxon>Actinomycetes</taxon>
        <taxon>Pseudonocardiales</taxon>
        <taxon>Pseudonocardiaceae</taxon>
        <taxon>Saccharomonospora</taxon>
    </lineage>
</organism>
<dbReference type="AlphaFoldDB" id="A0A837DFK5"/>
<feature type="region of interest" description="Disordered" evidence="1">
    <location>
        <begin position="1"/>
        <end position="37"/>
    </location>
</feature>